<feature type="compositionally biased region" description="Acidic residues" evidence="4">
    <location>
        <begin position="219"/>
        <end position="231"/>
    </location>
</feature>
<feature type="domain" description="Exocyst complex component EXOC2/Sec5 N-terminal" evidence="5">
    <location>
        <begin position="23"/>
        <end position="87"/>
    </location>
</feature>
<evidence type="ECO:0000256" key="4">
    <source>
        <dbReference type="SAM" id="MobiDB-lite"/>
    </source>
</evidence>
<feature type="compositionally biased region" description="Low complexity" evidence="4">
    <location>
        <begin position="1713"/>
        <end position="1722"/>
    </location>
</feature>
<evidence type="ECO:0000313" key="7">
    <source>
        <dbReference type="Proteomes" id="UP000051952"/>
    </source>
</evidence>
<comment type="similarity">
    <text evidence="1">Belongs to the SEC5 family.</text>
</comment>
<dbReference type="PANTHER" id="PTHR13043">
    <property type="entry name" value="EXOCYST COMPLEX COMPONENT SEC5"/>
    <property type="match status" value="1"/>
</dbReference>
<gene>
    <name evidence="6" type="ORF">BSAL_76465</name>
</gene>
<dbReference type="OrthoDB" id="273295at2759"/>
<dbReference type="Proteomes" id="UP000051952">
    <property type="component" value="Unassembled WGS sequence"/>
</dbReference>
<dbReference type="GO" id="GO:0006887">
    <property type="term" value="P:exocytosis"/>
    <property type="evidence" value="ECO:0007669"/>
    <property type="project" value="UniProtKB-KW"/>
</dbReference>
<organism evidence="6 7">
    <name type="scientific">Bodo saltans</name>
    <name type="common">Flagellated protozoan</name>
    <dbReference type="NCBI Taxonomy" id="75058"/>
    <lineage>
        <taxon>Eukaryota</taxon>
        <taxon>Discoba</taxon>
        <taxon>Euglenozoa</taxon>
        <taxon>Kinetoplastea</taxon>
        <taxon>Metakinetoplastina</taxon>
        <taxon>Eubodonida</taxon>
        <taxon>Bodonidae</taxon>
        <taxon>Bodo</taxon>
    </lineage>
</organism>
<feature type="region of interest" description="Disordered" evidence="4">
    <location>
        <begin position="489"/>
        <end position="508"/>
    </location>
</feature>
<dbReference type="GO" id="GO:0006893">
    <property type="term" value="P:Golgi to plasma membrane transport"/>
    <property type="evidence" value="ECO:0007669"/>
    <property type="project" value="InterPro"/>
</dbReference>
<feature type="compositionally biased region" description="Basic and acidic residues" evidence="4">
    <location>
        <begin position="356"/>
        <end position="376"/>
    </location>
</feature>
<feature type="compositionally biased region" description="Low complexity" evidence="4">
    <location>
        <begin position="1808"/>
        <end position="1825"/>
    </location>
</feature>
<feature type="compositionally biased region" description="Basic and acidic residues" evidence="4">
    <location>
        <begin position="321"/>
        <end position="333"/>
    </location>
</feature>
<protein>
    <recommendedName>
        <fullName evidence="5">Exocyst complex component EXOC2/Sec5 N-terminal domain-containing protein</fullName>
    </recommendedName>
</protein>
<feature type="region of interest" description="Disordered" evidence="4">
    <location>
        <begin position="161"/>
        <end position="186"/>
    </location>
</feature>
<feature type="region of interest" description="Disordered" evidence="4">
    <location>
        <begin position="599"/>
        <end position="676"/>
    </location>
</feature>
<keyword evidence="7" id="KW-1185">Reference proteome</keyword>
<evidence type="ECO:0000259" key="5">
    <source>
        <dbReference type="Pfam" id="PF15469"/>
    </source>
</evidence>
<feature type="compositionally biased region" description="Low complexity" evidence="4">
    <location>
        <begin position="1695"/>
        <end position="1705"/>
    </location>
</feature>
<feature type="region of interest" description="Disordered" evidence="4">
    <location>
        <begin position="896"/>
        <end position="967"/>
    </location>
</feature>
<dbReference type="GO" id="GO:0000145">
    <property type="term" value="C:exocyst"/>
    <property type="evidence" value="ECO:0007669"/>
    <property type="project" value="InterPro"/>
</dbReference>
<evidence type="ECO:0000256" key="3">
    <source>
        <dbReference type="ARBA" id="ARBA00022483"/>
    </source>
</evidence>
<feature type="region of interest" description="Disordered" evidence="4">
    <location>
        <begin position="1695"/>
        <end position="1868"/>
    </location>
</feature>
<evidence type="ECO:0000256" key="2">
    <source>
        <dbReference type="ARBA" id="ARBA00022448"/>
    </source>
</evidence>
<dbReference type="EMBL" id="CYKH01000719">
    <property type="protein sequence ID" value="CUG25597.1"/>
    <property type="molecule type" value="Genomic_DNA"/>
</dbReference>
<feature type="compositionally biased region" description="Basic and acidic residues" evidence="4">
    <location>
        <begin position="602"/>
        <end position="613"/>
    </location>
</feature>
<evidence type="ECO:0000256" key="1">
    <source>
        <dbReference type="ARBA" id="ARBA00010578"/>
    </source>
</evidence>
<dbReference type="Pfam" id="PF15469">
    <property type="entry name" value="Sec5"/>
    <property type="match status" value="1"/>
</dbReference>
<feature type="region of interest" description="Disordered" evidence="4">
    <location>
        <begin position="1203"/>
        <end position="1234"/>
    </location>
</feature>
<dbReference type="OMA" id="EHCQLAV"/>
<feature type="region of interest" description="Disordered" evidence="4">
    <location>
        <begin position="801"/>
        <end position="821"/>
    </location>
</feature>
<feature type="region of interest" description="Disordered" evidence="4">
    <location>
        <begin position="1"/>
        <end position="20"/>
    </location>
</feature>
<evidence type="ECO:0000313" key="6">
    <source>
        <dbReference type="EMBL" id="CUG25597.1"/>
    </source>
</evidence>
<keyword evidence="2" id="KW-0813">Transport</keyword>
<accession>A0A0S4IW59</accession>
<feature type="compositionally biased region" description="Acidic residues" evidence="4">
    <location>
        <begin position="665"/>
        <end position="676"/>
    </location>
</feature>
<sequence>MPPAGSGTMPPPASSLPPGDLDSVLFDPKEYIRSNYQTMDFSTFSGVEVAGMDNREHEADLAIKQLVQTHLTTFIECKDSMDALYEKEEELFVGDALNPTKESFAAAVTFVNRTTQTLVDLFGRLQTVEQQDDSLRKLMAVLRVPGALYRACNVRVARTTRREQLASSMSRKRRGGQRRSATEGELRELRKKLASHRRQLLAGKAIGSLNTSSESSSSSEEDDQNSEAEEGTEGRRRRSNNDDDDDEVEPDEIREIWCGIELLRRKITTTAFEEIGSEYDSAVQSLRSAVRFIEEHHDIVTGVSVHAEEDEAAAALAKGGESQHHDDEHHHDALNSTGSTIGGSSKRHTATPHRSHMLEEHQHSDDEGDGSQHEDDNFSSQGVSGAGGGGGGGGAATGATMRRRSLYDHQLFTFRFSHALLCACLYLCNSLHDSIFRTDVADAVQLEHHLDLLLETTIVSVRLRHFCAVIREKLLRSRSTGQALQAVQKALGARNDDSTENDDNNSTTTTVLDQSEVATTKSGGAPSISSRRFMAGGDDMTAAHQNNMSTAMTTASSSVQPQHPVEAYFLSLRHHHSKAIVLHAEKFVREGSKFAAYAAPGRKAEHKNAEHKNSGVATTSEAQQQQFSVDNQSLASPSPQQQTNSSFLLFNADSSQGNNNGRSDNEDDDDGGGGENEEALLRTISLTSNGYHHNDGSSAMAFNNDQSQQRLPGEEDDDDDDLITSAFLREHQPAHLLHISNHESGAGRSGADDIAGRRRNEVERNITLRKNVHATISTRPMLRASVDMLISHSLRVARRHSDRRGVAAAGGSGGKKKADAEEEEDSFVFTPVFGFVEALSADLQSRLVSYWRGLGASVHCGNFDVPVDSNLPLAQAVHGKGLGKGVVPVAVRYAEHQQQQQLKDESSGGGGGVQDDDDLPEVPQLRFVPITTSVPQPSRGGGDDDENESGPLGTRRGGQPPPGSVPLIDISVHAVQRMVQSTSDILQRTLEAFGRHISGNGWLLSQPLHAAGSGGGGAGRVGDGIGMGGKGEDTSAVLDLRCSIAVQVFLNHLQVMLSTVCASFTAMKVAIVETAKKDIITTDAQLNAATQILGAVEDGREAVIKAVMFAAELLVKTFLLSSITVACRNAGNCGSLAPRLLRDSITTCIPVKCFNVFLVFVDRIRDVFYRFDETQDLLANARQQLQQQNRQLQEAAAAAAGAAASAERRGSRRRRSVSGDHSSPPPPPPPIFDLESDQVFEAVAEYNAQLVRQHLEAHLQLVELSIVNLLTVPIDACHLRCHQSSSSGELQQNANNGSSSDQKLLGILEVDGGGSSNLQREVECIADLLCLGNVLPILVLDFVYLPNIATIVFRQLRQHAHPDDVTNTATSKKSQKKSLGAKRAAADAAASSAASEAADLLEQQQWTQERRTQFLEHHGSMLQEMAFVAVESVLGKLVAAAQANVVSIVSQNGFSKPGLDWSRIGPADVRIRPYVIDCMMVAARVQEALAAAEVPALAFAAVLRVLSAMGTALVASFQSGNNVSHFDVTGVPVPAFYMYGLALLELEARFFISTMERLLASCAPVLTLAGTRMASSLGDAARIQLCAEDVMSCTAMVAALVKKLEAVGVGACDQFFQQNVSGAISAKQRKELIETAARKGQSTTRLVVDALSSFLDSAALAVTAAAAMDASGFQGDTSTFAERIQQARKSKLAAQAVSNAAATQQHRARNHGTTTTVDATTAQPSTGGGAAAAQSHSRRVVHIQEPSDESGGEGHETKKKRGGGDAVIARSEGATRNSLRSHRRRGAEDSTAVPPTSESGVARRSLRRSAAASAAETTPAASPAAASPPPSGSRRSHAAAPAAAAAASSPPVDHYGHAKGKRGERFRR</sequence>
<feature type="region of interest" description="Disordered" evidence="4">
    <location>
        <begin position="204"/>
        <end position="250"/>
    </location>
</feature>
<feature type="region of interest" description="Disordered" evidence="4">
    <location>
        <begin position="314"/>
        <end position="397"/>
    </location>
</feature>
<dbReference type="InterPro" id="IPR039481">
    <property type="entry name" value="EXOC2/Sec5_N_dom"/>
</dbReference>
<feature type="compositionally biased region" description="Basic residues" evidence="4">
    <location>
        <begin position="1857"/>
        <end position="1868"/>
    </location>
</feature>
<dbReference type="PANTHER" id="PTHR13043:SF1">
    <property type="entry name" value="EXOCYST COMPLEX COMPONENT 2"/>
    <property type="match status" value="1"/>
</dbReference>
<feature type="compositionally biased region" description="Gly residues" evidence="4">
    <location>
        <begin position="384"/>
        <end position="396"/>
    </location>
</feature>
<reference evidence="7" key="1">
    <citation type="submission" date="2015-09" db="EMBL/GenBank/DDBJ databases">
        <authorList>
            <consortium name="Pathogen Informatics"/>
        </authorList>
    </citation>
    <scope>NUCLEOTIDE SEQUENCE [LARGE SCALE GENOMIC DNA]</scope>
    <source>
        <strain evidence="7">Lake Konstanz</strain>
    </source>
</reference>
<feature type="compositionally biased region" description="Low complexity" evidence="4">
    <location>
        <begin position="1838"/>
        <end position="1851"/>
    </location>
</feature>
<feature type="region of interest" description="Disordered" evidence="4">
    <location>
        <begin position="1362"/>
        <end position="1381"/>
    </location>
</feature>
<keyword evidence="3" id="KW-0268">Exocytosis</keyword>
<dbReference type="VEuPathDB" id="TriTrypDB:BSAL_76465"/>
<feature type="compositionally biased region" description="Polar residues" evidence="4">
    <location>
        <begin position="334"/>
        <end position="343"/>
    </location>
</feature>
<feature type="compositionally biased region" description="Basic residues" evidence="4">
    <location>
        <begin position="345"/>
        <end position="355"/>
    </location>
</feature>
<dbReference type="InterPro" id="IPR029175">
    <property type="entry name" value="EXOC2/Sec5"/>
</dbReference>
<proteinExistence type="inferred from homology"/>
<feature type="compositionally biased region" description="Polar residues" evidence="4">
    <location>
        <begin position="615"/>
        <end position="656"/>
    </location>
</feature>
<feature type="compositionally biased region" description="Pro residues" evidence="4">
    <location>
        <begin position="1"/>
        <end position="15"/>
    </location>
</feature>
<name>A0A0S4IW59_BODSA</name>